<feature type="compositionally biased region" description="Low complexity" evidence="1">
    <location>
        <begin position="287"/>
        <end position="300"/>
    </location>
</feature>
<dbReference type="AlphaFoldDB" id="A0A8J4Y8D8"/>
<feature type="region of interest" description="Disordered" evidence="1">
    <location>
        <begin position="267"/>
        <end position="410"/>
    </location>
</feature>
<proteinExistence type="predicted"/>
<accession>A0A8J4Y8D8</accession>
<protein>
    <submittedName>
        <fullName evidence="2">Uncharacterized protein</fullName>
    </submittedName>
</protein>
<evidence type="ECO:0000256" key="1">
    <source>
        <dbReference type="SAM" id="MobiDB-lite"/>
    </source>
</evidence>
<feature type="region of interest" description="Disordered" evidence="1">
    <location>
        <begin position="196"/>
        <end position="219"/>
    </location>
</feature>
<dbReference type="PRINTS" id="PR01217">
    <property type="entry name" value="PRICHEXTENSN"/>
</dbReference>
<feature type="compositionally biased region" description="Low complexity" evidence="1">
    <location>
        <begin position="392"/>
        <end position="410"/>
    </location>
</feature>
<feature type="compositionally biased region" description="Low complexity" evidence="1">
    <location>
        <begin position="102"/>
        <end position="112"/>
    </location>
</feature>
<feature type="compositionally biased region" description="Polar residues" evidence="1">
    <location>
        <begin position="196"/>
        <end position="205"/>
    </location>
</feature>
<feature type="region of interest" description="Disordered" evidence="1">
    <location>
        <begin position="89"/>
        <end position="126"/>
    </location>
</feature>
<sequence>MATDTKDAKNAPPASRYCYCVCDKKRRKHPGVRLQFSRKMLEAPLASAEIGLDVAAGEDSSTITPGKIWHTVFFLTLMLECCQNPQYSHSLPPHKPQPQPPTTKATATASPHIKSQPQQRDGTPIRSLLRNTIYGLRMRIQQMGREAVRAPHQLIATAANFLAPEGRFHQALPAAPGSASLPDIRGYMWSFGVENSSHSLSTSPPTKKPCASQVSRSDSPVETMAMIEEYLAQPQDMSPLPSSQTGSSSPPSFSTLKVLAEIHSLPSHLPPTPLPPPASQLPPCSPSSPSFSPLHPSSLPSDPPMSSPSSSTTSDRPAVKSFLNLPLPPGCTKDSLLSQPSPSLSPRPPDPTDCTSPTTLDPPPDITDPANPSIPAATITSPTTLDPPPDIADPANPSIPAATIPTIITR</sequence>
<dbReference type="Proteomes" id="UP000770661">
    <property type="component" value="Unassembled WGS sequence"/>
</dbReference>
<evidence type="ECO:0000313" key="3">
    <source>
        <dbReference type="Proteomes" id="UP000770661"/>
    </source>
</evidence>
<evidence type="ECO:0000313" key="2">
    <source>
        <dbReference type="EMBL" id="KAG0723323.1"/>
    </source>
</evidence>
<keyword evidence="3" id="KW-1185">Reference proteome</keyword>
<feature type="compositionally biased region" description="Pro residues" evidence="1">
    <location>
        <begin position="268"/>
        <end position="286"/>
    </location>
</feature>
<organism evidence="2 3">
    <name type="scientific">Chionoecetes opilio</name>
    <name type="common">Atlantic snow crab</name>
    <name type="synonym">Cancer opilio</name>
    <dbReference type="NCBI Taxonomy" id="41210"/>
    <lineage>
        <taxon>Eukaryota</taxon>
        <taxon>Metazoa</taxon>
        <taxon>Ecdysozoa</taxon>
        <taxon>Arthropoda</taxon>
        <taxon>Crustacea</taxon>
        <taxon>Multicrustacea</taxon>
        <taxon>Malacostraca</taxon>
        <taxon>Eumalacostraca</taxon>
        <taxon>Eucarida</taxon>
        <taxon>Decapoda</taxon>
        <taxon>Pleocyemata</taxon>
        <taxon>Brachyura</taxon>
        <taxon>Eubrachyura</taxon>
        <taxon>Majoidea</taxon>
        <taxon>Majidae</taxon>
        <taxon>Chionoecetes</taxon>
    </lineage>
</organism>
<name>A0A8J4Y8D8_CHIOP</name>
<reference evidence="2" key="1">
    <citation type="submission" date="2020-07" db="EMBL/GenBank/DDBJ databases">
        <title>The High-quality genome of the commercially important snow crab, Chionoecetes opilio.</title>
        <authorList>
            <person name="Jeong J.-H."/>
            <person name="Ryu S."/>
        </authorList>
    </citation>
    <scope>NUCLEOTIDE SEQUENCE</scope>
    <source>
        <strain evidence="2">MADBK_172401_WGS</strain>
        <tissue evidence="2">Digestive gland</tissue>
    </source>
</reference>
<dbReference type="EMBL" id="JACEEZ010008414">
    <property type="protein sequence ID" value="KAG0723323.1"/>
    <property type="molecule type" value="Genomic_DNA"/>
</dbReference>
<comment type="caution">
    <text evidence="2">The sequence shown here is derived from an EMBL/GenBank/DDBJ whole genome shotgun (WGS) entry which is preliminary data.</text>
</comment>
<gene>
    <name evidence="2" type="ORF">GWK47_005588</name>
</gene>